<dbReference type="EMBL" id="BAVC01000294">
    <property type="protein sequence ID" value="GAE57026.1"/>
    <property type="molecule type" value="Genomic_DNA"/>
</dbReference>
<sequence>MPLHIAVPIRVTEGMMKTRIVVAADRTILVEGMVALLQKVPGFEVVGHAEDGLACLQIAAREQPDIVLVDVLLPGLNGIDLTRRLIQRSPGSRAICIAPSDACMRASAVFEAGAKAYLARTSTFAELLRAIQLVGQDQIYISPQMSRSLIAGLRRAAKDDSAYTRLTSREREIVQLYSEGLSTRQIATRLHLSVKTVGTHRENCMLKLNIQSIAQLTRYAIAQGLSPLDPASGCGSDPSEALVPQRSRRTG</sequence>
<accession>W4SKI8</accession>
<feature type="region of interest" description="Disordered" evidence="6">
    <location>
        <begin position="230"/>
        <end position="251"/>
    </location>
</feature>
<dbReference type="InterPro" id="IPR016032">
    <property type="entry name" value="Sig_transdc_resp-reg_C-effctor"/>
</dbReference>
<dbReference type="GO" id="GO:0000160">
    <property type="term" value="P:phosphorelay signal transduction system"/>
    <property type="evidence" value="ECO:0007669"/>
    <property type="project" value="InterPro"/>
</dbReference>
<comment type="caution">
    <text evidence="9">The sequence shown here is derived from an EMBL/GenBank/DDBJ whole genome shotgun (WGS) entry which is preliminary data.</text>
</comment>
<keyword evidence="4" id="KW-0804">Transcription</keyword>
<dbReference type="InterPro" id="IPR001789">
    <property type="entry name" value="Sig_transdc_resp-reg_receiver"/>
</dbReference>
<evidence type="ECO:0000313" key="9">
    <source>
        <dbReference type="EMBL" id="GAE57026.1"/>
    </source>
</evidence>
<dbReference type="SMART" id="SM00421">
    <property type="entry name" value="HTH_LUXR"/>
    <property type="match status" value="1"/>
</dbReference>
<protein>
    <submittedName>
        <fullName evidence="9">Uncharacterized protein</fullName>
    </submittedName>
</protein>
<dbReference type="Pfam" id="PF00196">
    <property type="entry name" value="GerE"/>
    <property type="match status" value="1"/>
</dbReference>
<dbReference type="InterPro" id="IPR039420">
    <property type="entry name" value="WalR-like"/>
</dbReference>
<proteinExistence type="predicted"/>
<dbReference type="SUPFAM" id="SSF52172">
    <property type="entry name" value="CheY-like"/>
    <property type="match status" value="1"/>
</dbReference>
<dbReference type="GO" id="GO:0006355">
    <property type="term" value="P:regulation of DNA-templated transcription"/>
    <property type="evidence" value="ECO:0007669"/>
    <property type="project" value="InterPro"/>
</dbReference>
<evidence type="ECO:0000256" key="3">
    <source>
        <dbReference type="ARBA" id="ARBA00023125"/>
    </source>
</evidence>
<gene>
    <name evidence="9" type="ORF">XPR_3661</name>
</gene>
<evidence type="ECO:0000313" key="10">
    <source>
        <dbReference type="Proteomes" id="UP000019084"/>
    </source>
</evidence>
<dbReference type="InterPro" id="IPR000792">
    <property type="entry name" value="Tscrpt_reg_LuxR_C"/>
</dbReference>
<dbReference type="Gene3D" id="3.40.50.2300">
    <property type="match status" value="1"/>
</dbReference>
<feature type="modified residue" description="4-aspartylphosphate" evidence="5">
    <location>
        <position position="70"/>
    </location>
</feature>
<organism evidence="9 10">
    <name type="scientific">Xanthomonas arboricola pv. pruni MAFF 301420</name>
    <dbReference type="NCBI Taxonomy" id="1418095"/>
    <lineage>
        <taxon>Bacteria</taxon>
        <taxon>Pseudomonadati</taxon>
        <taxon>Pseudomonadota</taxon>
        <taxon>Gammaproteobacteria</taxon>
        <taxon>Lysobacterales</taxon>
        <taxon>Lysobacteraceae</taxon>
        <taxon>Xanthomonas</taxon>
    </lineage>
</organism>
<dbReference type="PRINTS" id="PR00038">
    <property type="entry name" value="HTHLUXR"/>
</dbReference>
<keyword evidence="2" id="KW-0805">Transcription regulation</keyword>
<dbReference type="InterPro" id="IPR058245">
    <property type="entry name" value="NreC/VraR/RcsB-like_REC"/>
</dbReference>
<evidence type="ECO:0000256" key="6">
    <source>
        <dbReference type="SAM" id="MobiDB-lite"/>
    </source>
</evidence>
<dbReference type="SMART" id="SM00448">
    <property type="entry name" value="REC"/>
    <property type="match status" value="1"/>
</dbReference>
<feature type="domain" description="Response regulatory" evidence="8">
    <location>
        <begin position="19"/>
        <end position="135"/>
    </location>
</feature>
<keyword evidence="1 5" id="KW-0597">Phosphoprotein</keyword>
<evidence type="ECO:0000256" key="1">
    <source>
        <dbReference type="ARBA" id="ARBA00022553"/>
    </source>
</evidence>
<evidence type="ECO:0000259" key="8">
    <source>
        <dbReference type="PROSITE" id="PS50110"/>
    </source>
</evidence>
<dbReference type="Proteomes" id="UP000019084">
    <property type="component" value="Unassembled WGS sequence"/>
</dbReference>
<name>W4SKI8_9XANT</name>
<evidence type="ECO:0000256" key="5">
    <source>
        <dbReference type="PROSITE-ProRule" id="PRU00169"/>
    </source>
</evidence>
<reference evidence="9 10" key="1">
    <citation type="submission" date="2014-01" db="EMBL/GenBank/DDBJ databases">
        <title>Genome sequence and analysis of Xanthomonas arboricola pv. pruni.</title>
        <authorList>
            <person name="Fujikawa T."/>
            <person name="Nakazono-Nagaoka E."/>
        </authorList>
    </citation>
    <scope>NUCLEOTIDE SEQUENCE [LARGE SCALE GENOMIC DNA]</scope>
    <source>
        <strain evidence="10">MAFF 301420</strain>
    </source>
</reference>
<evidence type="ECO:0000259" key="7">
    <source>
        <dbReference type="PROSITE" id="PS50043"/>
    </source>
</evidence>
<feature type="domain" description="HTH luxR-type" evidence="7">
    <location>
        <begin position="159"/>
        <end position="224"/>
    </location>
</feature>
<dbReference type="PANTHER" id="PTHR43214:SF41">
    <property type="entry name" value="NITRATE_NITRITE RESPONSE REGULATOR PROTEIN NARP"/>
    <property type="match status" value="1"/>
</dbReference>
<dbReference type="PROSITE" id="PS50110">
    <property type="entry name" value="RESPONSE_REGULATORY"/>
    <property type="match status" value="1"/>
</dbReference>
<dbReference type="SUPFAM" id="SSF46894">
    <property type="entry name" value="C-terminal effector domain of the bipartite response regulators"/>
    <property type="match status" value="1"/>
</dbReference>
<keyword evidence="3" id="KW-0238">DNA-binding</keyword>
<dbReference type="PANTHER" id="PTHR43214">
    <property type="entry name" value="TWO-COMPONENT RESPONSE REGULATOR"/>
    <property type="match status" value="1"/>
</dbReference>
<dbReference type="Pfam" id="PF00072">
    <property type="entry name" value="Response_reg"/>
    <property type="match status" value="1"/>
</dbReference>
<dbReference type="GO" id="GO:0003677">
    <property type="term" value="F:DNA binding"/>
    <property type="evidence" value="ECO:0007669"/>
    <property type="project" value="UniProtKB-KW"/>
</dbReference>
<dbReference type="PROSITE" id="PS50043">
    <property type="entry name" value="HTH_LUXR_2"/>
    <property type="match status" value="1"/>
</dbReference>
<evidence type="ECO:0000256" key="4">
    <source>
        <dbReference type="ARBA" id="ARBA00023163"/>
    </source>
</evidence>
<dbReference type="CDD" id="cd06170">
    <property type="entry name" value="LuxR_C_like"/>
    <property type="match status" value="1"/>
</dbReference>
<evidence type="ECO:0000256" key="2">
    <source>
        <dbReference type="ARBA" id="ARBA00023015"/>
    </source>
</evidence>
<dbReference type="InterPro" id="IPR011006">
    <property type="entry name" value="CheY-like_superfamily"/>
</dbReference>
<dbReference type="CDD" id="cd17535">
    <property type="entry name" value="REC_NarL-like"/>
    <property type="match status" value="1"/>
</dbReference>
<dbReference type="AlphaFoldDB" id="W4SKI8"/>